<dbReference type="OrthoDB" id="753675at2759"/>
<feature type="transmembrane region" description="Helical" evidence="9">
    <location>
        <begin position="44"/>
        <end position="64"/>
    </location>
</feature>
<feature type="transmembrane region" description="Helical" evidence="9">
    <location>
        <begin position="175"/>
        <end position="199"/>
    </location>
</feature>
<dbReference type="InterPro" id="IPR006702">
    <property type="entry name" value="CASP_dom"/>
</dbReference>
<reference evidence="12 13" key="1">
    <citation type="journal article" date="2012" name="Nature">
        <title>Repeated polyploidization of Gossypium genomes and the evolution of spinnable cotton fibres.</title>
        <authorList>
            <person name="Paterson A.H."/>
            <person name="Wendel J.F."/>
            <person name="Gundlach H."/>
            <person name="Guo H."/>
            <person name="Jenkins J."/>
            <person name="Jin D."/>
            <person name="Llewellyn D."/>
            <person name="Showmaker K.C."/>
            <person name="Shu S."/>
            <person name="Udall J."/>
            <person name="Yoo M.J."/>
            <person name="Byers R."/>
            <person name="Chen W."/>
            <person name="Doron-Faigenboim A."/>
            <person name="Duke M.V."/>
            <person name="Gong L."/>
            <person name="Grimwood J."/>
            <person name="Grover C."/>
            <person name="Grupp K."/>
            <person name="Hu G."/>
            <person name="Lee T.H."/>
            <person name="Li J."/>
            <person name="Lin L."/>
            <person name="Liu T."/>
            <person name="Marler B.S."/>
            <person name="Page J.T."/>
            <person name="Roberts A.W."/>
            <person name="Romanel E."/>
            <person name="Sanders W.S."/>
            <person name="Szadkowski E."/>
            <person name="Tan X."/>
            <person name="Tang H."/>
            <person name="Xu C."/>
            <person name="Wang J."/>
            <person name="Wang Z."/>
            <person name="Zhang D."/>
            <person name="Zhang L."/>
            <person name="Ashrafi H."/>
            <person name="Bedon F."/>
            <person name="Bowers J.E."/>
            <person name="Brubaker C.L."/>
            <person name="Chee P.W."/>
            <person name="Das S."/>
            <person name="Gingle A.R."/>
            <person name="Haigler C.H."/>
            <person name="Harker D."/>
            <person name="Hoffmann L.V."/>
            <person name="Hovav R."/>
            <person name="Jones D.C."/>
            <person name="Lemke C."/>
            <person name="Mansoor S."/>
            <person name="ur Rahman M."/>
            <person name="Rainville L.N."/>
            <person name="Rambani A."/>
            <person name="Reddy U.K."/>
            <person name="Rong J.K."/>
            <person name="Saranga Y."/>
            <person name="Scheffler B.E."/>
            <person name="Scheffler J.A."/>
            <person name="Stelly D.M."/>
            <person name="Triplett B.A."/>
            <person name="Van Deynze A."/>
            <person name="Vaslin M.F."/>
            <person name="Waghmare V.N."/>
            <person name="Walford S.A."/>
            <person name="Wright R.J."/>
            <person name="Zaki E.A."/>
            <person name="Zhang T."/>
            <person name="Dennis E.S."/>
            <person name="Mayer K.F."/>
            <person name="Peterson D.G."/>
            <person name="Rokhsar D.S."/>
            <person name="Wang X."/>
            <person name="Schmutz J."/>
        </authorList>
    </citation>
    <scope>NUCLEOTIDE SEQUENCE [LARGE SCALE GENOMIC DNA]</scope>
</reference>
<keyword evidence="6 9" id="KW-0472">Membrane</keyword>
<comment type="function">
    <text evidence="8">Regulates membrane-cell wall junctions and localized cell wall deposition. Required for establishment of the Casparian strip membrane domain (CSD) and the subsequent formation of Casparian strips, a cell wall modification of the root endodermis that determines an apoplastic barrier between the intraorganismal apoplasm and the extraorganismal apoplasm and prevents lateral diffusion.</text>
</comment>
<gene>
    <name evidence="12" type="ORF">B456_007G367800</name>
</gene>
<dbReference type="OMA" id="QWVAICQ"/>
<evidence type="ECO:0000256" key="2">
    <source>
        <dbReference type="ARBA" id="ARBA00007651"/>
    </source>
</evidence>
<keyword evidence="7" id="KW-0961">Cell wall biogenesis/degradation</keyword>
<evidence type="ECO:0000259" key="11">
    <source>
        <dbReference type="Pfam" id="PF04535"/>
    </source>
</evidence>
<keyword evidence="5 9" id="KW-1133">Transmembrane helix</keyword>
<evidence type="ECO:0000256" key="6">
    <source>
        <dbReference type="ARBA" id="ARBA00023136"/>
    </source>
</evidence>
<evidence type="ECO:0000313" key="12">
    <source>
        <dbReference type="EMBL" id="KJB46333.1"/>
    </source>
</evidence>
<dbReference type="AlphaFoldDB" id="A0A0D2R4W1"/>
<organism evidence="12 13">
    <name type="scientific">Gossypium raimondii</name>
    <name type="common">Peruvian cotton</name>
    <name type="synonym">Gossypium klotzschianum subsp. raimondii</name>
    <dbReference type="NCBI Taxonomy" id="29730"/>
    <lineage>
        <taxon>Eukaryota</taxon>
        <taxon>Viridiplantae</taxon>
        <taxon>Streptophyta</taxon>
        <taxon>Embryophyta</taxon>
        <taxon>Tracheophyta</taxon>
        <taxon>Spermatophyta</taxon>
        <taxon>Magnoliopsida</taxon>
        <taxon>eudicotyledons</taxon>
        <taxon>Gunneridae</taxon>
        <taxon>Pentapetalae</taxon>
        <taxon>rosids</taxon>
        <taxon>malvids</taxon>
        <taxon>Malvales</taxon>
        <taxon>Malvaceae</taxon>
        <taxon>Malvoideae</taxon>
        <taxon>Gossypium</taxon>
    </lineage>
</organism>
<comment type="similarity">
    <text evidence="2 9">Belongs to the Casparian strip membrane proteins (CASP) family.</text>
</comment>
<protein>
    <recommendedName>
        <fullName evidence="9">CASP-like protein</fullName>
    </recommendedName>
</protein>
<dbReference type="PANTHER" id="PTHR36488">
    <property type="entry name" value="CASP-LIKE PROTEIN 1U1"/>
    <property type="match status" value="1"/>
</dbReference>
<evidence type="ECO:0000256" key="7">
    <source>
        <dbReference type="ARBA" id="ARBA00023316"/>
    </source>
</evidence>
<name>A0A0D2R4W1_GOSRA</name>
<feature type="transmembrane region" description="Helical" evidence="9">
    <location>
        <begin position="84"/>
        <end position="110"/>
    </location>
</feature>
<accession>A0A0D2R4W1</accession>
<comment type="subcellular location">
    <subcellularLocation>
        <location evidence="1 9">Cell membrane</location>
        <topology evidence="1 9">Multi-pass membrane protein</topology>
    </subcellularLocation>
</comment>
<dbReference type="NCBIfam" id="TIGR01569">
    <property type="entry name" value="A_tha_TIGR01569"/>
    <property type="match status" value="1"/>
</dbReference>
<dbReference type="InterPro" id="IPR044173">
    <property type="entry name" value="CASPL"/>
</dbReference>
<evidence type="ECO:0000256" key="8">
    <source>
        <dbReference type="ARBA" id="ARBA00025302"/>
    </source>
</evidence>
<feature type="transmembrane region" description="Helical" evidence="9">
    <location>
        <begin position="122"/>
        <end position="149"/>
    </location>
</feature>
<dbReference type="GO" id="GO:0071555">
    <property type="term" value="P:cell wall organization"/>
    <property type="evidence" value="ECO:0007669"/>
    <property type="project" value="UniProtKB-KW"/>
</dbReference>
<dbReference type="PANTHER" id="PTHR36488:SF11">
    <property type="entry name" value="CASP-LIKE PROTEIN"/>
    <property type="match status" value="1"/>
</dbReference>
<dbReference type="InterPro" id="IPR006459">
    <property type="entry name" value="CASP/CASPL"/>
</dbReference>
<evidence type="ECO:0000256" key="1">
    <source>
        <dbReference type="ARBA" id="ARBA00004651"/>
    </source>
</evidence>
<comment type="subunit">
    <text evidence="9">Homodimer and heterodimers.</text>
</comment>
<evidence type="ECO:0000256" key="5">
    <source>
        <dbReference type="ARBA" id="ARBA00022989"/>
    </source>
</evidence>
<evidence type="ECO:0000256" key="9">
    <source>
        <dbReference type="RuleBase" id="RU361233"/>
    </source>
</evidence>
<dbReference type="STRING" id="29730.A0A0D2R4W1"/>
<feature type="region of interest" description="Disordered" evidence="10">
    <location>
        <begin position="1"/>
        <end position="28"/>
    </location>
</feature>
<evidence type="ECO:0000256" key="3">
    <source>
        <dbReference type="ARBA" id="ARBA00022475"/>
    </source>
</evidence>
<evidence type="ECO:0000256" key="4">
    <source>
        <dbReference type="ARBA" id="ARBA00022692"/>
    </source>
</evidence>
<sequence>MMKSDDNASIDVESSAESKGKAPLIGNGKEKPNKLKKIMGVVDFVLRLAAIIAALAAAATMGTSDETATFFTQVFRIEASYDDVPTFTFLVIAMSIVAGYLVLSLMFSVITIIRPNFAIARILLFIFDIVVLALATASAAAAAAIVYLAHNGNRNTNWQAICQQFGHFCQKVSGAVVTSFVAVVLLMLLVLLSGFNFILKKK</sequence>
<proteinExistence type="inferred from homology"/>
<dbReference type="GO" id="GO:0005886">
    <property type="term" value="C:plasma membrane"/>
    <property type="evidence" value="ECO:0007669"/>
    <property type="project" value="UniProtKB-SubCell"/>
</dbReference>
<dbReference type="eggNOG" id="ENOG502QZV7">
    <property type="taxonomic scope" value="Eukaryota"/>
</dbReference>
<keyword evidence="13" id="KW-1185">Reference proteome</keyword>
<dbReference type="Pfam" id="PF04535">
    <property type="entry name" value="CASP_dom"/>
    <property type="match status" value="1"/>
</dbReference>
<dbReference type="KEGG" id="gra:105801661"/>
<keyword evidence="3 9" id="KW-1003">Cell membrane</keyword>
<evidence type="ECO:0000256" key="10">
    <source>
        <dbReference type="SAM" id="MobiDB-lite"/>
    </source>
</evidence>
<feature type="domain" description="Casparian strip membrane protein" evidence="11">
    <location>
        <begin position="40"/>
        <end position="185"/>
    </location>
</feature>
<keyword evidence="4 9" id="KW-0812">Transmembrane</keyword>
<evidence type="ECO:0000313" key="13">
    <source>
        <dbReference type="Proteomes" id="UP000032304"/>
    </source>
</evidence>
<dbReference type="Gramene" id="KJB46333">
    <property type="protein sequence ID" value="KJB46333"/>
    <property type="gene ID" value="B456_007G367800"/>
</dbReference>
<dbReference type="Proteomes" id="UP000032304">
    <property type="component" value="Chromosome 7"/>
</dbReference>
<dbReference type="EMBL" id="CM001746">
    <property type="protein sequence ID" value="KJB46333.1"/>
    <property type="molecule type" value="Genomic_DNA"/>
</dbReference>